<evidence type="ECO:0000259" key="2">
    <source>
        <dbReference type="Pfam" id="PF00496"/>
    </source>
</evidence>
<dbReference type="InterPro" id="IPR039424">
    <property type="entry name" value="SBP_5"/>
</dbReference>
<dbReference type="PANTHER" id="PTHR30290:SF82">
    <property type="entry name" value="ABC-TYPE DIPEPTIDE_OLIGOPEPTIDE TRANSPORT SYSTEM, PERIPLASMIC COMPONENT"/>
    <property type="match status" value="1"/>
</dbReference>
<dbReference type="GO" id="GO:1904680">
    <property type="term" value="F:peptide transmembrane transporter activity"/>
    <property type="evidence" value="ECO:0007669"/>
    <property type="project" value="TreeGrafter"/>
</dbReference>
<dbReference type="Proteomes" id="UP000005439">
    <property type="component" value="Chromosome"/>
</dbReference>
<dbReference type="PANTHER" id="PTHR30290">
    <property type="entry name" value="PERIPLASMIC BINDING COMPONENT OF ABC TRANSPORTER"/>
    <property type="match status" value="1"/>
</dbReference>
<dbReference type="EMBL" id="CP003179">
    <property type="protein sequence ID" value="AEW05515.1"/>
    <property type="molecule type" value="Genomic_DNA"/>
</dbReference>
<evidence type="ECO:0000313" key="3">
    <source>
        <dbReference type="EMBL" id="AEW05515.1"/>
    </source>
</evidence>
<reference evidence="4" key="1">
    <citation type="submission" date="2011-12" db="EMBL/GenBank/DDBJ databases">
        <title>The complete genome of chromosome of Sulfobacillus acidophilus DSM 10332.</title>
        <authorList>
            <person name="Lucas S."/>
            <person name="Han J."/>
            <person name="Lapidus A."/>
            <person name="Bruce D."/>
            <person name="Goodwin L."/>
            <person name="Pitluck S."/>
            <person name="Peters L."/>
            <person name="Kyrpides N."/>
            <person name="Mavromatis K."/>
            <person name="Ivanova N."/>
            <person name="Mikhailova N."/>
            <person name="Chertkov O."/>
            <person name="Saunders E."/>
            <person name="Detter J.C."/>
            <person name="Tapia R."/>
            <person name="Han C."/>
            <person name="Land M."/>
            <person name="Hauser L."/>
            <person name="Markowitz V."/>
            <person name="Cheng J.-F."/>
            <person name="Hugenholtz P."/>
            <person name="Woyke T."/>
            <person name="Wu D."/>
            <person name="Pukall R."/>
            <person name="Gehrich-Schroeter G."/>
            <person name="Schneider S."/>
            <person name="Klenk H.-P."/>
            <person name="Eisen J.A."/>
        </authorList>
    </citation>
    <scope>NUCLEOTIDE SEQUENCE [LARGE SCALE GENOMIC DNA]</scope>
    <source>
        <strain evidence="4">ATCC 700253 / DSM 10332 / NAL</strain>
    </source>
</reference>
<dbReference type="Gene3D" id="3.90.76.10">
    <property type="entry name" value="Dipeptide-binding Protein, Domain 1"/>
    <property type="match status" value="1"/>
</dbReference>
<dbReference type="PROSITE" id="PS51257">
    <property type="entry name" value="PROKAR_LIPOPROTEIN"/>
    <property type="match status" value="1"/>
</dbReference>
<dbReference type="PATRIC" id="fig|679936.5.peg.2087"/>
<proteinExistence type="predicted"/>
<dbReference type="KEGG" id="sap:Sulac_2025"/>
<dbReference type="InterPro" id="IPR000914">
    <property type="entry name" value="SBP_5_dom"/>
</dbReference>
<evidence type="ECO:0000256" key="1">
    <source>
        <dbReference type="SAM" id="SignalP"/>
    </source>
</evidence>
<gene>
    <name evidence="3" type="ordered locus">Sulac_2025</name>
</gene>
<name>G8TSA3_SULAD</name>
<dbReference type="Pfam" id="PF00496">
    <property type="entry name" value="SBP_bac_5"/>
    <property type="match status" value="1"/>
</dbReference>
<dbReference type="HOGENOM" id="CLU_017028_8_3_9"/>
<feature type="signal peptide" evidence="1">
    <location>
        <begin position="1"/>
        <end position="25"/>
    </location>
</feature>
<protein>
    <submittedName>
        <fullName evidence="3">ABC-type transporter, periplasmic subunit</fullName>
    </submittedName>
</protein>
<sequence>MKIVGLLRRGWLPSTVALASAAVLAGCGQSGTTTAASNAPQHALQVIPGLNGAFQDNFNPYSGSALSGTLGLIYQPLFYFNLVGTQVYPLIGKSYQWSNNNQTLTVTLRPNVKWSNGTPLTPADVVFSFDILKKFPALDTNGIWTHLTSVTAEGNQIVFQFKQPDVPFAYFILGQTYIVPEKIWSQFSNPATVTNQKPVGSGPYLATNFTPEVYTYEANPLYWGGEPKVHTLKYLDYSGNESATLALASNKIDWTDLFVPNINKVFVSKDPQYNHYWFSTGGTLFLYPNLANPLLSNLAVREAISAAINRPQLTNVGEYGYEPPATPTGLVLPPEKTWIDPQLPAQDTHFTFSPAKAVKILENAGYKRNAQGIFTAPNGTPLSFTIQVPAGWTDWDTDCSLMAQDLKQVGINATVEQLSFGAYYSDITTGHYQLAMSWSNMGPTPYYLYKSLLAPKNPGNFEGWSNPVTTAALTQYRTSSNPAVQRQAIYTLEKAVAANLPAIPLIYGATWYEYRTQYFTGWPSASNPYAQPAPYNYPAEAIVLTHLTPRS</sequence>
<dbReference type="GO" id="GO:0015833">
    <property type="term" value="P:peptide transport"/>
    <property type="evidence" value="ECO:0007669"/>
    <property type="project" value="TreeGrafter"/>
</dbReference>
<keyword evidence="1" id="KW-0732">Signal</keyword>
<feature type="chain" id="PRO_5039382216" evidence="1">
    <location>
        <begin position="26"/>
        <end position="551"/>
    </location>
</feature>
<feature type="domain" description="Solute-binding protein family 5" evidence="2">
    <location>
        <begin position="87"/>
        <end position="457"/>
    </location>
</feature>
<evidence type="ECO:0000313" key="4">
    <source>
        <dbReference type="Proteomes" id="UP000005439"/>
    </source>
</evidence>
<dbReference type="GO" id="GO:0043190">
    <property type="term" value="C:ATP-binding cassette (ABC) transporter complex"/>
    <property type="evidence" value="ECO:0007669"/>
    <property type="project" value="InterPro"/>
</dbReference>
<dbReference type="PIRSF" id="PIRSF002741">
    <property type="entry name" value="MppA"/>
    <property type="match status" value="1"/>
</dbReference>
<dbReference type="GO" id="GO:0042597">
    <property type="term" value="C:periplasmic space"/>
    <property type="evidence" value="ECO:0007669"/>
    <property type="project" value="UniProtKB-ARBA"/>
</dbReference>
<dbReference type="CDD" id="cd08509">
    <property type="entry name" value="PBP2_TmCBP_oligosaccharides_like"/>
    <property type="match status" value="1"/>
</dbReference>
<dbReference type="STRING" id="679936.Sulac_2025"/>
<keyword evidence="4" id="KW-1185">Reference proteome</keyword>
<organism evidence="3 4">
    <name type="scientific">Sulfobacillus acidophilus (strain ATCC 700253 / DSM 10332 / NAL)</name>
    <dbReference type="NCBI Taxonomy" id="679936"/>
    <lineage>
        <taxon>Bacteria</taxon>
        <taxon>Bacillati</taxon>
        <taxon>Bacillota</taxon>
        <taxon>Clostridia</taxon>
        <taxon>Eubacteriales</taxon>
        <taxon>Clostridiales Family XVII. Incertae Sedis</taxon>
        <taxon>Sulfobacillus</taxon>
    </lineage>
</organism>
<accession>G8TSA3</accession>
<dbReference type="InterPro" id="IPR030678">
    <property type="entry name" value="Peptide/Ni-bd"/>
</dbReference>
<dbReference type="Gene3D" id="3.40.190.10">
    <property type="entry name" value="Periplasmic binding protein-like II"/>
    <property type="match status" value="1"/>
</dbReference>
<dbReference type="AlphaFoldDB" id="G8TSA3"/>
<dbReference type="SUPFAM" id="SSF53850">
    <property type="entry name" value="Periplasmic binding protein-like II"/>
    <property type="match status" value="1"/>
</dbReference>
<dbReference type="Gene3D" id="3.10.105.10">
    <property type="entry name" value="Dipeptide-binding Protein, Domain 3"/>
    <property type="match status" value="1"/>
</dbReference>
<reference evidence="3 4" key="2">
    <citation type="journal article" date="2012" name="Stand. Genomic Sci.">
        <title>Complete genome sequence of the moderately thermophilic mineral-sulfide-oxidizing firmicute Sulfobacillus acidophilus type strain (NAL(T)).</title>
        <authorList>
            <person name="Anderson I."/>
            <person name="Chertkov O."/>
            <person name="Chen A."/>
            <person name="Saunders E."/>
            <person name="Lapidus A."/>
            <person name="Nolan M."/>
            <person name="Lucas S."/>
            <person name="Hammon N."/>
            <person name="Deshpande S."/>
            <person name="Cheng J.F."/>
            <person name="Han C."/>
            <person name="Tapia R."/>
            <person name="Goodwin L.A."/>
            <person name="Pitluck S."/>
            <person name="Liolios K."/>
            <person name="Pagani I."/>
            <person name="Ivanova N."/>
            <person name="Mikhailova N."/>
            <person name="Pati A."/>
            <person name="Palaniappan K."/>
            <person name="Land M."/>
            <person name="Pan C."/>
            <person name="Rohde M."/>
            <person name="Pukall R."/>
            <person name="Goker M."/>
            <person name="Detter J.C."/>
            <person name="Woyke T."/>
            <person name="Bristow J."/>
            <person name="Eisen J.A."/>
            <person name="Markowitz V."/>
            <person name="Hugenholtz P."/>
            <person name="Kyrpides N.C."/>
            <person name="Klenk H.P."/>
            <person name="Mavromatis K."/>
        </authorList>
    </citation>
    <scope>NUCLEOTIDE SEQUENCE [LARGE SCALE GENOMIC DNA]</scope>
    <source>
        <strain evidence="4">ATCC 700253 / DSM 10332 / NAL</strain>
    </source>
</reference>